<gene>
    <name evidence="8" type="primary">dnaA</name>
    <name evidence="14" type="ORF">UX78_C0021G0008</name>
</gene>
<dbReference type="Pfam" id="PF00308">
    <property type="entry name" value="Bac_DnaA"/>
    <property type="match status" value="1"/>
</dbReference>
<comment type="caution">
    <text evidence="14">The sequence shown here is derived from an EMBL/GenBank/DDBJ whole genome shotgun (WGS) entry which is preliminary data.</text>
</comment>
<dbReference type="InterPro" id="IPR038454">
    <property type="entry name" value="DnaA_N_sf"/>
</dbReference>
<evidence type="ECO:0000256" key="9">
    <source>
        <dbReference type="NCBIfam" id="TIGR00362"/>
    </source>
</evidence>
<sequence>MTEVAIDKEKTWDAVLQALRLTVSTGTYNTYIRQTELLEIREKDGRLICEVGCSSAFVKIYLEQRCWGQIMEELERVTGKRCELILKVGSRKAREQETGSDNLPLFEEKTGISDGGWKRAKLKADFTFENYAVAGSNQMAFAAAQAVARKIGEAYNPLFIYGGVGVGKTHLMQAIGHEVLKNDKGTVLFCSGEEFTNDLVEAIRFKATEKIRSKYRKVKALLIDDVQFIAGKPGVQEEFFHTFNAIQREGGQVVMTSDRPPTEISKLEERLRSRFGAGLIVDIGPADFELRTAILLIKSRQRNIDLPMEAAQAIAERIEGVRELEGFLVRLATEAEVGRKEITQERIDQLLKVNRPTNGEARVVTPAEVISAVGEYYRIGTSALKGERRTKMIAWPRQILMYFLRHELKLPLEEVGRILGGRDHTTVMHGSGKVKLELETNPQLKTELGEIKKRIFTGDR</sequence>
<feature type="binding site" evidence="8">
    <location>
        <position position="169"/>
    </location>
    <ligand>
        <name>ATP</name>
        <dbReference type="ChEBI" id="CHEBI:30616"/>
    </ligand>
</feature>
<dbReference type="InterPro" id="IPR003593">
    <property type="entry name" value="AAA+_ATPase"/>
</dbReference>
<dbReference type="CDD" id="cd00009">
    <property type="entry name" value="AAA"/>
    <property type="match status" value="1"/>
</dbReference>
<dbReference type="HAMAP" id="MF_00377">
    <property type="entry name" value="DnaA_bact"/>
    <property type="match status" value="1"/>
</dbReference>
<dbReference type="SUPFAM" id="SSF52540">
    <property type="entry name" value="P-loop containing nucleoside triphosphate hydrolases"/>
    <property type="match status" value="1"/>
</dbReference>
<evidence type="ECO:0000256" key="4">
    <source>
        <dbReference type="ARBA" id="ARBA00022741"/>
    </source>
</evidence>
<dbReference type="Gene3D" id="3.40.50.300">
    <property type="entry name" value="P-loop containing nucleotide triphosphate hydrolases"/>
    <property type="match status" value="1"/>
</dbReference>
<dbReference type="InterPro" id="IPR027417">
    <property type="entry name" value="P-loop_NTPase"/>
</dbReference>
<reference evidence="14 15" key="1">
    <citation type="journal article" date="2015" name="Nature">
        <title>rRNA introns, odd ribosomes, and small enigmatic genomes across a large radiation of phyla.</title>
        <authorList>
            <person name="Brown C.T."/>
            <person name="Hug L.A."/>
            <person name="Thomas B.C."/>
            <person name="Sharon I."/>
            <person name="Castelle C.J."/>
            <person name="Singh A."/>
            <person name="Wilkins M.J."/>
            <person name="Williams K.H."/>
            <person name="Banfield J.F."/>
        </authorList>
    </citation>
    <scope>NUCLEOTIDE SEQUENCE [LARGE SCALE GENOMIC DNA]</scope>
</reference>
<dbReference type="Gene3D" id="1.10.1750.10">
    <property type="match status" value="1"/>
</dbReference>
<dbReference type="SUPFAM" id="SSF48295">
    <property type="entry name" value="TrpR-like"/>
    <property type="match status" value="1"/>
</dbReference>
<feature type="domain" description="Chromosomal replication initiator DnaA C-terminal" evidence="13">
    <location>
        <begin position="365"/>
        <end position="434"/>
    </location>
</feature>
<evidence type="ECO:0000256" key="8">
    <source>
        <dbReference type="HAMAP-Rule" id="MF_00377"/>
    </source>
</evidence>
<feature type="binding site" evidence="8">
    <location>
        <position position="168"/>
    </location>
    <ligand>
        <name>ATP</name>
        <dbReference type="ChEBI" id="CHEBI:30616"/>
    </ligand>
</feature>
<comment type="function">
    <text evidence="8 10">Plays an essential role in the initiation and regulation of chromosomal replication. ATP-DnaA binds to the origin of replication (oriC) to initiate formation of the DNA replication initiation complex once per cell cycle. Binds the DnaA box (a 9 base pair repeat at the origin) and separates the double-stranded (ds)DNA. Forms a right-handed helical filament on oriC DNA; dsDNA binds to the exterior of the filament while single-stranded (ss)DNA is stabiized in the filament's interior. The ATP-DnaA-oriC complex binds and stabilizes one strand of the AT-rich DNA unwinding element (DUE), permitting loading of DNA polymerase. After initiation quickly degrades to an ADP-DnaA complex that is not apt for DNA replication. Binds acidic phospholipids.</text>
</comment>
<name>A0A0G1RE24_9BACT</name>
<dbReference type="GO" id="GO:0005886">
    <property type="term" value="C:plasma membrane"/>
    <property type="evidence" value="ECO:0007669"/>
    <property type="project" value="TreeGrafter"/>
</dbReference>
<dbReference type="PRINTS" id="PR00051">
    <property type="entry name" value="DNAA"/>
</dbReference>
<comment type="subunit">
    <text evidence="8">Oligomerizes as a right-handed, spiral filament on DNA at oriC.</text>
</comment>
<feature type="binding site" evidence="8">
    <location>
        <position position="167"/>
    </location>
    <ligand>
        <name>ATP</name>
        <dbReference type="ChEBI" id="CHEBI:30616"/>
    </ligand>
</feature>
<evidence type="ECO:0000256" key="7">
    <source>
        <dbReference type="ARBA" id="ARBA00023125"/>
    </source>
</evidence>
<dbReference type="PANTHER" id="PTHR30050">
    <property type="entry name" value="CHROMOSOMAL REPLICATION INITIATOR PROTEIN DNAA"/>
    <property type="match status" value="1"/>
</dbReference>
<evidence type="ECO:0000259" key="12">
    <source>
        <dbReference type="SMART" id="SM00382"/>
    </source>
</evidence>
<dbReference type="CDD" id="cd06571">
    <property type="entry name" value="Bac_DnaA_C"/>
    <property type="match status" value="1"/>
</dbReference>
<evidence type="ECO:0000256" key="2">
    <source>
        <dbReference type="ARBA" id="ARBA00022490"/>
    </source>
</evidence>
<dbReference type="AlphaFoldDB" id="A0A0G1RE24"/>
<dbReference type="GO" id="GO:0008289">
    <property type="term" value="F:lipid binding"/>
    <property type="evidence" value="ECO:0007669"/>
    <property type="project" value="UniProtKB-KW"/>
</dbReference>
<feature type="region of interest" description="Domain IV, binds dsDNA" evidence="8">
    <location>
        <begin position="336"/>
        <end position="460"/>
    </location>
</feature>
<dbReference type="InterPro" id="IPR020591">
    <property type="entry name" value="Chromosome_initiator_DnaA-like"/>
</dbReference>
<dbReference type="InterPro" id="IPR013159">
    <property type="entry name" value="DnaA_C"/>
</dbReference>
<evidence type="ECO:0000259" key="13">
    <source>
        <dbReference type="SMART" id="SM00760"/>
    </source>
</evidence>
<protein>
    <recommendedName>
        <fullName evidence="8 9">Chromosomal replication initiator protein DnaA</fullName>
    </recommendedName>
</protein>
<dbReference type="Gene3D" id="3.30.300.180">
    <property type="match status" value="1"/>
</dbReference>
<dbReference type="Gene3D" id="1.10.8.60">
    <property type="match status" value="1"/>
</dbReference>
<dbReference type="EMBL" id="LCNM01000021">
    <property type="protein sequence ID" value="KKU55396.1"/>
    <property type="molecule type" value="Genomic_DNA"/>
</dbReference>
<dbReference type="Pfam" id="PF08299">
    <property type="entry name" value="Bac_DnaA_C"/>
    <property type="match status" value="1"/>
</dbReference>
<dbReference type="GO" id="GO:0005737">
    <property type="term" value="C:cytoplasm"/>
    <property type="evidence" value="ECO:0007669"/>
    <property type="project" value="UniProtKB-SubCell"/>
</dbReference>
<dbReference type="SMART" id="SM00760">
    <property type="entry name" value="Bac_DnaA_C"/>
    <property type="match status" value="1"/>
</dbReference>
<organism evidence="14 15">
    <name type="scientific">Candidatus Amesbacteria bacterium GW2011_GWA2_47_11</name>
    <dbReference type="NCBI Taxonomy" id="1618357"/>
    <lineage>
        <taxon>Bacteria</taxon>
        <taxon>Candidatus Amesiibacteriota</taxon>
    </lineage>
</organism>
<comment type="subcellular location">
    <subcellularLocation>
        <location evidence="8">Cytoplasm</location>
    </subcellularLocation>
</comment>
<dbReference type="GO" id="GO:0005524">
    <property type="term" value="F:ATP binding"/>
    <property type="evidence" value="ECO:0007669"/>
    <property type="project" value="UniProtKB-UniRule"/>
</dbReference>
<keyword evidence="2 8" id="KW-0963">Cytoplasm</keyword>
<evidence type="ECO:0000313" key="14">
    <source>
        <dbReference type="EMBL" id="KKU55396.1"/>
    </source>
</evidence>
<dbReference type="NCBIfam" id="TIGR00362">
    <property type="entry name" value="DnaA"/>
    <property type="match status" value="1"/>
</dbReference>
<keyword evidence="3 8" id="KW-0235">DNA replication</keyword>
<dbReference type="Proteomes" id="UP000034607">
    <property type="component" value="Unassembled WGS sequence"/>
</dbReference>
<comment type="similarity">
    <text evidence="1 8 11">Belongs to the DnaA family.</text>
</comment>
<dbReference type="GO" id="GO:0006275">
    <property type="term" value="P:regulation of DNA replication"/>
    <property type="evidence" value="ECO:0007669"/>
    <property type="project" value="UniProtKB-UniRule"/>
</dbReference>
<feature type="region of interest" description="Domain I, interacts with DnaA modulators" evidence="8">
    <location>
        <begin position="1"/>
        <end position="110"/>
    </location>
</feature>
<dbReference type="InterPro" id="IPR013317">
    <property type="entry name" value="DnaA_dom"/>
</dbReference>
<comment type="domain">
    <text evidence="8">Domain I is involved in oligomerization and binding regulators, domain II is flexibile and of varying length in different bacteria, domain III forms the AAA+ region, while domain IV binds dsDNA.</text>
</comment>
<feature type="domain" description="AAA+ ATPase" evidence="12">
    <location>
        <begin position="154"/>
        <end position="285"/>
    </location>
</feature>
<comment type="caution">
    <text evidence="8">Lacks conserved residue(s) required for the propagation of feature annotation.</text>
</comment>
<feature type="binding site" evidence="8">
    <location>
        <position position="165"/>
    </location>
    <ligand>
        <name>ATP</name>
        <dbReference type="ChEBI" id="CHEBI:30616"/>
    </ligand>
</feature>
<evidence type="ECO:0000256" key="1">
    <source>
        <dbReference type="ARBA" id="ARBA00006583"/>
    </source>
</evidence>
<evidence type="ECO:0000313" key="15">
    <source>
        <dbReference type="Proteomes" id="UP000034607"/>
    </source>
</evidence>
<dbReference type="InterPro" id="IPR001957">
    <property type="entry name" value="Chromosome_initiator_DnaA"/>
</dbReference>
<proteinExistence type="inferred from homology"/>
<dbReference type="PANTHER" id="PTHR30050:SF2">
    <property type="entry name" value="CHROMOSOMAL REPLICATION INITIATOR PROTEIN DNAA"/>
    <property type="match status" value="1"/>
</dbReference>
<keyword evidence="4 8" id="KW-0547">Nucleotide-binding</keyword>
<dbReference type="GO" id="GO:0006270">
    <property type="term" value="P:DNA replication initiation"/>
    <property type="evidence" value="ECO:0007669"/>
    <property type="project" value="UniProtKB-UniRule"/>
</dbReference>
<evidence type="ECO:0000256" key="3">
    <source>
        <dbReference type="ARBA" id="ARBA00022705"/>
    </source>
</evidence>
<evidence type="ECO:0000256" key="11">
    <source>
        <dbReference type="RuleBase" id="RU004227"/>
    </source>
</evidence>
<dbReference type="GO" id="GO:0003688">
    <property type="term" value="F:DNA replication origin binding"/>
    <property type="evidence" value="ECO:0007669"/>
    <property type="project" value="UniProtKB-UniRule"/>
</dbReference>
<keyword evidence="6 8" id="KW-0446">Lipid-binding</keyword>
<evidence type="ECO:0000256" key="5">
    <source>
        <dbReference type="ARBA" id="ARBA00022840"/>
    </source>
</evidence>
<dbReference type="SMART" id="SM00382">
    <property type="entry name" value="AAA"/>
    <property type="match status" value="1"/>
</dbReference>
<dbReference type="PATRIC" id="fig|1618357.3.peg.865"/>
<keyword evidence="5 8" id="KW-0067">ATP-binding</keyword>
<accession>A0A0G1RE24</accession>
<dbReference type="InterPro" id="IPR010921">
    <property type="entry name" value="Trp_repressor/repl_initiator"/>
</dbReference>
<evidence type="ECO:0000256" key="6">
    <source>
        <dbReference type="ARBA" id="ARBA00023121"/>
    </source>
</evidence>
<keyword evidence="7 8" id="KW-0238">DNA-binding</keyword>
<evidence type="ECO:0000256" key="10">
    <source>
        <dbReference type="RuleBase" id="RU000577"/>
    </source>
</evidence>